<reference evidence="1 2" key="1">
    <citation type="journal article" date="2005" name="Int. J. Syst. Evol. Microbiol.">
        <title>Bacillus litoralis sp. nov., isolated from a tidal flat of the Yellow Sea in Korea.</title>
        <authorList>
            <person name="Yoon J.H."/>
            <person name="Oh T.K."/>
        </authorList>
    </citation>
    <scope>NUCLEOTIDE SEQUENCE [LARGE SCALE GENOMIC DNA]</scope>
    <source>
        <strain evidence="1 2">SW-211</strain>
    </source>
</reference>
<proteinExistence type="predicted"/>
<dbReference type="InterPro" id="IPR025942">
    <property type="entry name" value="SpoVIF"/>
</dbReference>
<dbReference type="Proteomes" id="UP000321363">
    <property type="component" value="Unassembled WGS sequence"/>
</dbReference>
<evidence type="ECO:0008006" key="3">
    <source>
        <dbReference type="Google" id="ProtNLM"/>
    </source>
</evidence>
<organism evidence="1 2">
    <name type="scientific">Metabacillus litoralis</name>
    <dbReference type="NCBI Taxonomy" id="152268"/>
    <lineage>
        <taxon>Bacteria</taxon>
        <taxon>Bacillati</taxon>
        <taxon>Bacillota</taxon>
        <taxon>Bacilli</taxon>
        <taxon>Bacillales</taxon>
        <taxon>Bacillaceae</taxon>
        <taxon>Metabacillus</taxon>
    </lineage>
</organism>
<evidence type="ECO:0000313" key="1">
    <source>
        <dbReference type="EMBL" id="TXC93015.1"/>
    </source>
</evidence>
<dbReference type="AlphaFoldDB" id="A0A5C6W7U1"/>
<dbReference type="EMBL" id="VOQF01000001">
    <property type="protein sequence ID" value="TXC93015.1"/>
    <property type="molecule type" value="Genomic_DNA"/>
</dbReference>
<keyword evidence="2" id="KW-1185">Reference proteome</keyword>
<sequence length="91" mass="10100">MEGGNGMDPKLLSKLEKKTGLTMSDVMHVINSIEKSKIKDEEAVRNIVSKLSVFSKGPVNEEMKESIVHTVLNNKVPKELSKFLNKMNLGS</sequence>
<comment type="caution">
    <text evidence="1">The sequence shown here is derived from an EMBL/GenBank/DDBJ whole genome shotgun (WGS) entry which is preliminary data.</text>
</comment>
<gene>
    <name evidence="1" type="ORF">FS935_02140</name>
</gene>
<protein>
    <recommendedName>
        <fullName evidence="3">Stage VI sporulation protein F</fullName>
    </recommendedName>
</protein>
<name>A0A5C6W7U1_9BACI</name>
<dbReference type="Pfam" id="PF14069">
    <property type="entry name" value="SpoVIF"/>
    <property type="match status" value="1"/>
</dbReference>
<accession>A0A5C6W7U1</accession>
<evidence type="ECO:0000313" key="2">
    <source>
        <dbReference type="Proteomes" id="UP000321363"/>
    </source>
</evidence>